<accession>A0AAP6JGH9</accession>
<dbReference type="RefSeq" id="WP_346053160.1">
    <property type="nucleotide sequence ID" value="NZ_JAYGII010000048.1"/>
</dbReference>
<dbReference type="AlphaFoldDB" id="A0AAP6JGH9"/>
<feature type="region of interest" description="Disordered" evidence="1">
    <location>
        <begin position="99"/>
        <end position="137"/>
    </location>
</feature>
<gene>
    <name evidence="2" type="ORF">VCB98_12815</name>
</gene>
<dbReference type="EMBL" id="JAYGII010000048">
    <property type="protein sequence ID" value="MEA5446701.1"/>
    <property type="molecule type" value="Genomic_DNA"/>
</dbReference>
<name>A0AAP6JGH9_9GAMM</name>
<evidence type="ECO:0000256" key="1">
    <source>
        <dbReference type="SAM" id="MobiDB-lite"/>
    </source>
</evidence>
<reference evidence="2 3" key="1">
    <citation type="submission" date="2023-12" db="EMBL/GenBank/DDBJ databases">
        <title>Whole-genome sequencing of halo(alkali)philic microorganisms from hypersaline lakes.</title>
        <authorList>
            <person name="Sorokin D.Y."/>
            <person name="Merkel A.Y."/>
            <person name="Messina E."/>
            <person name="Yakimov M."/>
        </authorList>
    </citation>
    <scope>NUCLEOTIDE SEQUENCE [LARGE SCALE GENOMIC DNA]</scope>
    <source>
        <strain evidence="2 3">AB-CW1</strain>
    </source>
</reference>
<evidence type="ECO:0008006" key="4">
    <source>
        <dbReference type="Google" id="ProtNLM"/>
    </source>
</evidence>
<organism evidence="2 3">
    <name type="scientific">Natronospira elongata</name>
    <dbReference type="NCBI Taxonomy" id="3110268"/>
    <lineage>
        <taxon>Bacteria</taxon>
        <taxon>Pseudomonadati</taxon>
        <taxon>Pseudomonadota</taxon>
        <taxon>Gammaproteobacteria</taxon>
        <taxon>Natronospirales</taxon>
        <taxon>Natronospiraceae</taxon>
        <taxon>Natronospira</taxon>
    </lineage>
</organism>
<evidence type="ECO:0000313" key="3">
    <source>
        <dbReference type="Proteomes" id="UP001302316"/>
    </source>
</evidence>
<comment type="caution">
    <text evidence="2">The sequence shown here is derived from an EMBL/GenBank/DDBJ whole genome shotgun (WGS) entry which is preliminary data.</text>
</comment>
<proteinExistence type="predicted"/>
<dbReference type="Proteomes" id="UP001302316">
    <property type="component" value="Unassembled WGS sequence"/>
</dbReference>
<sequence length="137" mass="14704">MSEQEMPRMEMDAEGLFREETYTDARVGSIRCMVPVKADGSDDDSRSVRYLGNTQVMTEAGALPLSFEIEADSLKAAVEQFDENARQALEDMMKKVEEMRREQASRIMTPGDTGGMGGMGGGQGGMPGGGGGGIQMP</sequence>
<evidence type="ECO:0000313" key="2">
    <source>
        <dbReference type="EMBL" id="MEA5446701.1"/>
    </source>
</evidence>
<feature type="compositionally biased region" description="Gly residues" evidence="1">
    <location>
        <begin position="112"/>
        <end position="137"/>
    </location>
</feature>
<keyword evidence="3" id="KW-1185">Reference proteome</keyword>
<protein>
    <recommendedName>
        <fullName evidence="4">Cytoplasmic protein</fullName>
    </recommendedName>
</protein>